<dbReference type="PROSITE" id="PS51257">
    <property type="entry name" value="PROKAR_LIPOPROTEIN"/>
    <property type="match status" value="1"/>
</dbReference>
<dbReference type="EMBL" id="CAEZSR010000003">
    <property type="protein sequence ID" value="CAB4539218.1"/>
    <property type="molecule type" value="Genomic_DNA"/>
</dbReference>
<evidence type="ECO:0000313" key="1">
    <source>
        <dbReference type="EMBL" id="CAB4539218.1"/>
    </source>
</evidence>
<reference evidence="1" key="1">
    <citation type="submission" date="2020-05" db="EMBL/GenBank/DDBJ databases">
        <authorList>
            <person name="Chiriac C."/>
            <person name="Salcher M."/>
            <person name="Ghai R."/>
            <person name="Kavagutti S V."/>
        </authorList>
    </citation>
    <scope>NUCLEOTIDE SEQUENCE</scope>
</reference>
<protein>
    <submittedName>
        <fullName evidence="1">Unannotated protein</fullName>
    </submittedName>
</protein>
<sequence length="94" mass="10067">MSIARIASVLGLMALGVMACSEEGFDPRSVAEQGIRDQIMIELDLESEVVCTEPADTAVGTTFTCEATDADGKVYRFVAEILPDEIVGTRLARV</sequence>
<organism evidence="1">
    <name type="scientific">freshwater metagenome</name>
    <dbReference type="NCBI Taxonomy" id="449393"/>
    <lineage>
        <taxon>unclassified sequences</taxon>
        <taxon>metagenomes</taxon>
        <taxon>ecological metagenomes</taxon>
    </lineage>
</organism>
<dbReference type="AlphaFoldDB" id="A0A6J6BM27"/>
<proteinExistence type="predicted"/>
<name>A0A6J6BM27_9ZZZZ</name>
<accession>A0A6J6BM27</accession>
<gene>
    <name evidence="1" type="ORF">UFOPK1493_00169</name>
</gene>